<evidence type="ECO:0000313" key="4">
    <source>
        <dbReference type="EMBL" id="RDY23949.1"/>
    </source>
</evidence>
<dbReference type="PROSITE" id="PS50893">
    <property type="entry name" value="ABC_TRANSPORTER_2"/>
    <property type="match status" value="1"/>
</dbReference>
<dbReference type="InterPro" id="IPR050153">
    <property type="entry name" value="Metal_Ion_Import_ABC"/>
</dbReference>
<keyword evidence="2" id="KW-0813">Transport</keyword>
<dbReference type="InterPro" id="IPR003439">
    <property type="entry name" value="ABC_transporter-like_ATP-bd"/>
</dbReference>
<keyword evidence="5" id="KW-1185">Reference proteome</keyword>
<dbReference type="AlphaFoldDB" id="A0A371IU05"/>
<dbReference type="GO" id="GO:0016887">
    <property type="term" value="F:ATP hydrolysis activity"/>
    <property type="evidence" value="ECO:0007669"/>
    <property type="project" value="InterPro"/>
</dbReference>
<evidence type="ECO:0000256" key="2">
    <source>
        <dbReference type="ARBA" id="ARBA00022448"/>
    </source>
</evidence>
<dbReference type="GO" id="GO:0005524">
    <property type="term" value="F:ATP binding"/>
    <property type="evidence" value="ECO:0007669"/>
    <property type="project" value="UniProtKB-KW"/>
</dbReference>
<protein>
    <submittedName>
        <fullName evidence="4">ATP-binding cassette domain-containing protein</fullName>
    </submittedName>
</protein>
<keyword evidence="4" id="KW-0067">ATP-binding</keyword>
<dbReference type="InterPro" id="IPR027417">
    <property type="entry name" value="P-loop_NTPase"/>
</dbReference>
<gene>
    <name evidence="4" type="ORF">CHF27_005040</name>
</gene>
<evidence type="ECO:0000259" key="3">
    <source>
        <dbReference type="PROSITE" id="PS50893"/>
    </source>
</evidence>
<dbReference type="Proteomes" id="UP000243494">
    <property type="component" value="Unassembled WGS sequence"/>
</dbReference>
<evidence type="ECO:0000256" key="1">
    <source>
        <dbReference type="ARBA" id="ARBA00005417"/>
    </source>
</evidence>
<organism evidence="4 5">
    <name type="scientific">Romboutsia maritimum</name>
    <dbReference type="NCBI Taxonomy" id="2020948"/>
    <lineage>
        <taxon>Bacteria</taxon>
        <taxon>Bacillati</taxon>
        <taxon>Bacillota</taxon>
        <taxon>Clostridia</taxon>
        <taxon>Peptostreptococcales</taxon>
        <taxon>Peptostreptococcaceae</taxon>
        <taxon>Romboutsia</taxon>
    </lineage>
</organism>
<keyword evidence="4" id="KW-0547">Nucleotide-binding</keyword>
<dbReference type="EMBL" id="NOJZ02000006">
    <property type="protein sequence ID" value="RDY23949.1"/>
    <property type="molecule type" value="Genomic_DNA"/>
</dbReference>
<dbReference type="SUPFAM" id="SSF52540">
    <property type="entry name" value="P-loop containing nucleoside triphosphate hydrolases"/>
    <property type="match status" value="1"/>
</dbReference>
<dbReference type="PANTHER" id="PTHR42734">
    <property type="entry name" value="METAL TRANSPORT SYSTEM ATP-BINDING PROTEIN TM_0124-RELATED"/>
    <property type="match status" value="1"/>
</dbReference>
<dbReference type="PANTHER" id="PTHR42734:SF17">
    <property type="entry name" value="METAL TRANSPORT SYSTEM ATP-BINDING PROTEIN TM_0124-RELATED"/>
    <property type="match status" value="1"/>
</dbReference>
<dbReference type="OrthoDB" id="9806726at2"/>
<feature type="domain" description="ABC transporter" evidence="3">
    <location>
        <begin position="5"/>
        <end position="247"/>
    </location>
</feature>
<comment type="caution">
    <text evidence="4">The sequence shown here is derived from an EMBL/GenBank/DDBJ whole genome shotgun (WGS) entry which is preliminary data.</text>
</comment>
<reference evidence="4 5" key="1">
    <citation type="journal article" date="2017" name="Genome Announc.">
        <title>Draft Genome Sequence of Romboutsia maritimum sp. nov. Strain CCRI-22766(T), Isolated from Coastal Estuarine Mud.</title>
        <authorList>
            <person name="Maheux A.F."/>
            <person name="Boudreau D.K."/>
            <person name="Berube E."/>
            <person name="Boissinot M."/>
            <person name="Raymond F."/>
            <person name="Brodeur S."/>
            <person name="Corbeil J."/>
            <person name="Brightwell G."/>
            <person name="Broda D."/>
            <person name="Omar R.F."/>
            <person name="Bergeron M.G."/>
        </authorList>
    </citation>
    <scope>NUCLEOTIDE SEQUENCE [LARGE SCALE GENOMIC DNA]</scope>
    <source>
        <strain evidence="4 5">CCRI-22766</strain>
    </source>
</reference>
<name>A0A371IU05_9FIRM</name>
<sequence length="251" mass="29567">METVIKLDNVSFLKNDKIILENINLDIKRGDYIGVVGANSAGKSTLLRLIINEKKATEGEIFLFGKRIEEFNKWYKMNYMNQKSHSFRATFPMTVKEFISTRETIPRNLSRKLGLYRHNKNRDIIELEKILKEVEFLEYKNKVIKNLKIVQNHNFFLCNDIIDYPKVLIIDEPVVGISDDEKKEFYYILNKLNLDYNITIIIASHDISVISKVAKKIIAIKNHEIREFNNECVDTKKILDYLYHDNVKEFV</sequence>
<proteinExistence type="inferred from homology"/>
<dbReference type="RefSeq" id="WP_095406363.1">
    <property type="nucleotide sequence ID" value="NZ_NOJZ02000006.1"/>
</dbReference>
<accession>A0A371IU05</accession>
<dbReference type="Gene3D" id="3.40.50.300">
    <property type="entry name" value="P-loop containing nucleotide triphosphate hydrolases"/>
    <property type="match status" value="1"/>
</dbReference>
<comment type="similarity">
    <text evidence="1">Belongs to the ABC transporter superfamily.</text>
</comment>
<dbReference type="Pfam" id="PF00005">
    <property type="entry name" value="ABC_tran"/>
    <property type="match status" value="1"/>
</dbReference>
<evidence type="ECO:0000313" key="5">
    <source>
        <dbReference type="Proteomes" id="UP000243494"/>
    </source>
</evidence>